<dbReference type="InterPro" id="IPR011044">
    <property type="entry name" value="Quino_amine_DH_bsu"/>
</dbReference>
<protein>
    <submittedName>
        <fullName evidence="2">Secreted protein containing C-terminal beta-propeller domain</fullName>
    </submittedName>
</protein>
<dbReference type="eggNOG" id="COG4880">
    <property type="taxonomic scope" value="Bacteria"/>
</dbReference>
<organism evidence="2 3">
    <name type="scientific">Actinomadura madurae</name>
    <dbReference type="NCBI Taxonomy" id="1993"/>
    <lineage>
        <taxon>Bacteria</taxon>
        <taxon>Bacillati</taxon>
        <taxon>Actinomycetota</taxon>
        <taxon>Actinomycetes</taxon>
        <taxon>Streptosporangiales</taxon>
        <taxon>Thermomonosporaceae</taxon>
        <taxon>Actinomadura</taxon>
    </lineage>
</organism>
<dbReference type="EMBL" id="FOVH01000001">
    <property type="protein sequence ID" value="SFN06818.1"/>
    <property type="molecule type" value="Genomic_DNA"/>
</dbReference>
<dbReference type="RefSeq" id="WP_083597142.1">
    <property type="nucleotide sequence ID" value="NZ_FOVH01000001.1"/>
</dbReference>
<name>A0A1I4VZS7_9ACTN</name>
<evidence type="ECO:0000256" key="1">
    <source>
        <dbReference type="SAM" id="MobiDB-lite"/>
    </source>
</evidence>
<accession>A0A1I4VZS7</accession>
<dbReference type="InParanoid" id="A0A1I4VZS7"/>
<evidence type="ECO:0000313" key="2">
    <source>
        <dbReference type="EMBL" id="SFN06818.1"/>
    </source>
</evidence>
<gene>
    <name evidence="2" type="ORF">SAMN04489713_101102</name>
</gene>
<dbReference type="SUPFAM" id="SSF50969">
    <property type="entry name" value="YVTN repeat-like/Quinoprotein amine dehydrogenase"/>
    <property type="match status" value="1"/>
</dbReference>
<dbReference type="InterPro" id="IPR019198">
    <property type="entry name" value="Beta_propeller_containing"/>
</dbReference>
<dbReference type="AlphaFoldDB" id="A0A1I4VZS7"/>
<dbReference type="Pfam" id="PF09826">
    <property type="entry name" value="Beta_propel"/>
    <property type="match status" value="1"/>
</dbReference>
<dbReference type="Proteomes" id="UP000183413">
    <property type="component" value="Unassembled WGS sequence"/>
</dbReference>
<evidence type="ECO:0000313" key="3">
    <source>
        <dbReference type="Proteomes" id="UP000183413"/>
    </source>
</evidence>
<keyword evidence="3" id="KW-1185">Reference proteome</keyword>
<sequence>MRGRILVPAATMLLLAGCSGSPEPPGRPAPASPVRLVAYDGCGKLLDELRKATVDRVGPTGLDGMPVLPADGTWALGKVPGGAESRAQGQAPPHSTTNSHEAGADEPDLVKTDGRRIIALADGRLRVIDPATRKVAHSLELPGETRYGNGQLLLSGDRVLVTSRQQRAIPLDRPGPGAGPLPVPEQLMRLTLVDVAGAPKIIGSMTSTADYLDARQSGSTVRVVVQSRPRIDFPGRGDADKATSENRNAVWAAPLEAWLPAFETDAGQTYRAPCDQVSRPSAYAGSSMLTMLTFDLSKGLGDPQPIAVTAEGSTVYGNGKSLYVTGTPPQPFTRSPQKRVQPRTDIYKFDVSGAGRPRYVASGSVKGSLLNQYSMSEHEGNLRIATTTSRPVPGDRSSQSSVYVLAQRNASLTEIGRVDGLGKGERIHSVRFIGAGAYVVTFRQTDPLYTLDLKDPRRPRLTGELKITGYSAYLHPTADGRLLGVGQDADTSGRTSGLQISLFDVSGEPRRVGAHKLPGTSSRAEFDPHAFLYWPETGLTVVPVLRPGRGAAEALVLKVAGTRITETGTVRHPGKTGRNGVDRSLLVGGTLWTFSDGGAHATDASTLKGGDWLPYG</sequence>
<dbReference type="PROSITE" id="PS51257">
    <property type="entry name" value="PROKAR_LIPOPROTEIN"/>
    <property type="match status" value="1"/>
</dbReference>
<reference evidence="2 3" key="1">
    <citation type="submission" date="2016-10" db="EMBL/GenBank/DDBJ databases">
        <authorList>
            <person name="de Groot N.N."/>
        </authorList>
    </citation>
    <scope>NUCLEOTIDE SEQUENCE [LARGE SCALE GENOMIC DNA]</scope>
    <source>
        <strain evidence="2 3">DSM 43067</strain>
    </source>
</reference>
<feature type="region of interest" description="Disordered" evidence="1">
    <location>
        <begin position="78"/>
        <end position="110"/>
    </location>
</feature>
<proteinExistence type="predicted"/>